<reference evidence="1" key="2">
    <citation type="submission" date="2020-02" db="EMBL/GenBank/DDBJ databases">
        <authorList>
            <consortium name="NCBI Pathogen Detection Project"/>
        </authorList>
    </citation>
    <scope>NUCLEOTIDE SEQUENCE</scope>
    <source>
        <strain evidence="1">1839</strain>
    </source>
</reference>
<dbReference type="PROSITE" id="PS51094">
    <property type="entry name" value="PTS_EIIA_TYPE_2"/>
    <property type="match status" value="1"/>
</dbReference>
<evidence type="ECO:0000313" key="1">
    <source>
        <dbReference type="EMBL" id="HAG5770857.1"/>
    </source>
</evidence>
<keyword evidence="1" id="KW-0762">Sugar transport</keyword>
<accession>A0A765T8G9</accession>
<protein>
    <submittedName>
        <fullName evidence="1">PTS sugar transporter subunit IIA</fullName>
    </submittedName>
</protein>
<dbReference type="PANTHER" id="PTHR47738">
    <property type="entry name" value="PTS SYSTEM FRUCTOSE-LIKE EIIA COMPONENT-RELATED"/>
    <property type="match status" value="1"/>
</dbReference>
<dbReference type="EMBL" id="DAAYTU010000013">
    <property type="protein sequence ID" value="HAG5770857.1"/>
    <property type="molecule type" value="Genomic_DNA"/>
</dbReference>
<dbReference type="PANTHER" id="PTHR47738:SF3">
    <property type="entry name" value="PHOSPHOTRANSFERASE SYSTEM MANNITOL_FRUCTOSE-SPECIFIC IIA DOMAIN CONTAINING PROTEIN"/>
    <property type="match status" value="1"/>
</dbReference>
<dbReference type="AlphaFoldDB" id="A0A765T8G9"/>
<name>A0A765T8G9_ECOLX</name>
<dbReference type="SUPFAM" id="SSF55804">
    <property type="entry name" value="Phoshotransferase/anion transport protein"/>
    <property type="match status" value="1"/>
</dbReference>
<organism evidence="1">
    <name type="scientific">Escherichia coli</name>
    <dbReference type="NCBI Taxonomy" id="562"/>
    <lineage>
        <taxon>Bacteria</taxon>
        <taxon>Pseudomonadati</taxon>
        <taxon>Pseudomonadota</taxon>
        <taxon>Gammaproteobacteria</taxon>
        <taxon>Enterobacterales</taxon>
        <taxon>Enterobacteriaceae</taxon>
        <taxon>Escherichia</taxon>
    </lineage>
</organism>
<sequence>MDVINQSSTNIIKFTDKLIFLNQHFSDSDDFFLRVSEKLLAENLVTTAFLHSIALREREYPTGLALAPFSIAIPHTDIEFIKEPFIAFYQLAEEMSWNEMGADESKIKVKFIILLGLVDTSSHIDFLQSLIALFSTENHAHWLSKTQSSHDATNYLNKYI</sequence>
<dbReference type="InterPro" id="IPR051541">
    <property type="entry name" value="PTS_SugarTrans_NitroReg"/>
</dbReference>
<proteinExistence type="predicted"/>
<dbReference type="Gene3D" id="3.40.930.10">
    <property type="entry name" value="Mannitol-specific EII, Chain A"/>
    <property type="match status" value="1"/>
</dbReference>
<dbReference type="Pfam" id="PF00359">
    <property type="entry name" value="PTS_EIIA_2"/>
    <property type="match status" value="1"/>
</dbReference>
<gene>
    <name evidence="1" type="ORF">GGB84_002532</name>
</gene>
<reference evidence="1" key="1">
    <citation type="journal article" date="2018" name="Genome Biol.">
        <title>SKESA: strategic k-mer extension for scrupulous assemblies.</title>
        <authorList>
            <person name="Souvorov A."/>
            <person name="Agarwala R."/>
            <person name="Lipman D.J."/>
        </authorList>
    </citation>
    <scope>NUCLEOTIDE SEQUENCE [LARGE SCALE GENOMIC DNA]</scope>
    <source>
        <strain evidence="1">1839</strain>
    </source>
</reference>
<dbReference type="InterPro" id="IPR016152">
    <property type="entry name" value="PTrfase/Anion_transptr"/>
</dbReference>
<dbReference type="InterPro" id="IPR002178">
    <property type="entry name" value="PTS_EIIA_type-2_dom"/>
</dbReference>
<keyword evidence="1" id="KW-0813">Transport</keyword>
<dbReference type="CDD" id="cd00211">
    <property type="entry name" value="PTS_IIA_fru"/>
    <property type="match status" value="1"/>
</dbReference>
<comment type="caution">
    <text evidence="1">The sequence shown here is derived from an EMBL/GenBank/DDBJ whole genome shotgun (WGS) entry which is preliminary data.</text>
</comment>